<protein>
    <submittedName>
        <fullName evidence="1">Uncharacterized protein</fullName>
    </submittedName>
</protein>
<gene>
    <name evidence="1" type="ORF">I9W95_06915</name>
</gene>
<keyword evidence="2" id="KW-1185">Reference proteome</keyword>
<dbReference type="RefSeq" id="WP_225673246.1">
    <property type="nucleotide sequence ID" value="NZ_JAEDAH010000032.1"/>
</dbReference>
<proteinExistence type="predicted"/>
<accession>A0ABS7ZNQ8</accession>
<sequence>MQTRKLTDEEFNATRNAPLRVEDSTPPLDFWSYVEAIPAEDFGIADCREGKVTHVYRMGNEFEHVLVNSQYQGVAMVIVIDLKQGQVYGHYLLDINPPGTKEAES</sequence>
<dbReference type="EMBL" id="JAEDAH010000032">
    <property type="protein sequence ID" value="MCA6063336.1"/>
    <property type="molecule type" value="Genomic_DNA"/>
</dbReference>
<reference evidence="1 2" key="1">
    <citation type="submission" date="2020-12" db="EMBL/GenBank/DDBJ databases">
        <title>Novel Thalassolituus-related marine hydrocarbonoclastic bacteria mediated algae-derived hydrocarbons mineralization in twilight zone of the northern South China Sea.</title>
        <authorList>
            <person name="Dong C."/>
        </authorList>
    </citation>
    <scope>NUCLEOTIDE SEQUENCE [LARGE SCALE GENOMIC DNA]</scope>
    <source>
        <strain evidence="1 2">IMCC1826</strain>
    </source>
</reference>
<name>A0ABS7ZNQ8_9GAMM</name>
<evidence type="ECO:0000313" key="2">
    <source>
        <dbReference type="Proteomes" id="UP000714380"/>
    </source>
</evidence>
<dbReference type="Proteomes" id="UP000714380">
    <property type="component" value="Unassembled WGS sequence"/>
</dbReference>
<evidence type="ECO:0000313" key="1">
    <source>
        <dbReference type="EMBL" id="MCA6063336.1"/>
    </source>
</evidence>
<comment type="caution">
    <text evidence="1">The sequence shown here is derived from an EMBL/GenBank/DDBJ whole genome shotgun (WGS) entry which is preliminary data.</text>
</comment>
<organism evidence="1 2">
    <name type="scientific">Thalassolituus marinus</name>
    <dbReference type="NCBI Taxonomy" id="671053"/>
    <lineage>
        <taxon>Bacteria</taxon>
        <taxon>Pseudomonadati</taxon>
        <taxon>Pseudomonadota</taxon>
        <taxon>Gammaproteobacteria</taxon>
        <taxon>Oceanospirillales</taxon>
        <taxon>Oceanospirillaceae</taxon>
        <taxon>Thalassolituus</taxon>
    </lineage>
</organism>